<accession>A0A2K1KXN1</accession>
<dbReference type="Gramene" id="Pp3c3_38010V3.2">
    <property type="protein sequence ID" value="Pp3c3_38010V3.2"/>
    <property type="gene ID" value="Pp3c3_38010"/>
</dbReference>
<reference evidence="3 5" key="2">
    <citation type="journal article" date="2018" name="Plant J.">
        <title>The Physcomitrella patens chromosome-scale assembly reveals moss genome structure and evolution.</title>
        <authorList>
            <person name="Lang D."/>
            <person name="Ullrich K.K."/>
            <person name="Murat F."/>
            <person name="Fuchs J."/>
            <person name="Jenkins J."/>
            <person name="Haas F.B."/>
            <person name="Piednoel M."/>
            <person name="Gundlach H."/>
            <person name="Van Bel M."/>
            <person name="Meyberg R."/>
            <person name="Vives C."/>
            <person name="Morata J."/>
            <person name="Symeonidi A."/>
            <person name="Hiss M."/>
            <person name="Muchero W."/>
            <person name="Kamisugi Y."/>
            <person name="Saleh O."/>
            <person name="Blanc G."/>
            <person name="Decker E.L."/>
            <person name="van Gessel N."/>
            <person name="Grimwood J."/>
            <person name="Hayes R.D."/>
            <person name="Graham S.W."/>
            <person name="Gunter L.E."/>
            <person name="McDaniel S.F."/>
            <person name="Hoernstein S.N.W."/>
            <person name="Larsson A."/>
            <person name="Li F.W."/>
            <person name="Perroud P.F."/>
            <person name="Phillips J."/>
            <person name="Ranjan P."/>
            <person name="Rokshar D.S."/>
            <person name="Rothfels C.J."/>
            <person name="Schneider L."/>
            <person name="Shu S."/>
            <person name="Stevenson D.W."/>
            <person name="Thummler F."/>
            <person name="Tillich M."/>
            <person name="Villarreal Aguilar J.C."/>
            <person name="Widiez T."/>
            <person name="Wong G.K."/>
            <person name="Wymore A."/>
            <person name="Zhang Y."/>
            <person name="Zimmer A.D."/>
            <person name="Quatrano R.S."/>
            <person name="Mayer K.F.X."/>
            <person name="Goodstein D."/>
            <person name="Casacuberta J.M."/>
            <person name="Vandepoele K."/>
            <person name="Reski R."/>
            <person name="Cuming A.C."/>
            <person name="Tuskan G.A."/>
            <person name="Maumus F."/>
            <person name="Salse J."/>
            <person name="Schmutz J."/>
            <person name="Rensing S.A."/>
        </authorList>
    </citation>
    <scope>NUCLEOTIDE SEQUENCE [LARGE SCALE GENOMIC DNA]</scope>
    <source>
        <strain evidence="4 5">cv. Gransden 2004</strain>
    </source>
</reference>
<dbReference type="Proteomes" id="UP000006727">
    <property type="component" value="Chromosome 3"/>
</dbReference>
<dbReference type="RefSeq" id="XP_073389157.1">
    <property type="nucleotide sequence ID" value="XM_073533056.1"/>
</dbReference>
<name>A0A2K1KXN1_PHYPA</name>
<keyword evidence="2" id="KW-0175">Coiled coil</keyword>
<evidence type="ECO:0000313" key="5">
    <source>
        <dbReference type="Proteomes" id="UP000006727"/>
    </source>
</evidence>
<evidence type="ECO:0000256" key="2">
    <source>
        <dbReference type="SAM" id="Coils"/>
    </source>
</evidence>
<organism evidence="3">
    <name type="scientific">Physcomitrium patens</name>
    <name type="common">Spreading-leaved earth moss</name>
    <name type="synonym">Physcomitrella patens</name>
    <dbReference type="NCBI Taxonomy" id="3218"/>
    <lineage>
        <taxon>Eukaryota</taxon>
        <taxon>Viridiplantae</taxon>
        <taxon>Streptophyta</taxon>
        <taxon>Embryophyta</taxon>
        <taxon>Bryophyta</taxon>
        <taxon>Bryophytina</taxon>
        <taxon>Bryopsida</taxon>
        <taxon>Funariidae</taxon>
        <taxon>Funariales</taxon>
        <taxon>Funariaceae</taxon>
        <taxon>Physcomitrium</taxon>
    </lineage>
</organism>
<proteinExistence type="predicted"/>
<evidence type="ECO:0000313" key="3">
    <source>
        <dbReference type="EMBL" id="PNR58547.1"/>
    </source>
</evidence>
<dbReference type="SMART" id="SM00667">
    <property type="entry name" value="LisH"/>
    <property type="match status" value="2"/>
</dbReference>
<dbReference type="STRING" id="3218.A0A2K1KXN1"/>
<dbReference type="PANTHER" id="PTHR32059">
    <property type="entry name" value="RAB11-BINDING PROTEIN RELCH"/>
    <property type="match status" value="1"/>
</dbReference>
<dbReference type="GO" id="GO:0032367">
    <property type="term" value="P:intracellular cholesterol transport"/>
    <property type="evidence" value="ECO:0007669"/>
    <property type="project" value="InterPro"/>
</dbReference>
<dbReference type="EnsemblPlants" id="Pp3c3_38010V3.2">
    <property type="protein sequence ID" value="Pp3c3_38010V3.2"/>
    <property type="gene ID" value="Pp3c3_38010"/>
</dbReference>
<dbReference type="InterPro" id="IPR011989">
    <property type="entry name" value="ARM-like"/>
</dbReference>
<evidence type="ECO:0000256" key="1">
    <source>
        <dbReference type="PROSITE-ProRule" id="PRU00103"/>
    </source>
</evidence>
<reference evidence="3 5" key="1">
    <citation type="journal article" date="2008" name="Science">
        <title>The Physcomitrella genome reveals evolutionary insights into the conquest of land by plants.</title>
        <authorList>
            <person name="Rensing S."/>
            <person name="Lang D."/>
            <person name="Zimmer A."/>
            <person name="Terry A."/>
            <person name="Salamov A."/>
            <person name="Shapiro H."/>
            <person name="Nishiyama T."/>
            <person name="Perroud P.-F."/>
            <person name="Lindquist E."/>
            <person name="Kamisugi Y."/>
            <person name="Tanahashi T."/>
            <person name="Sakakibara K."/>
            <person name="Fujita T."/>
            <person name="Oishi K."/>
            <person name="Shin-I T."/>
            <person name="Kuroki Y."/>
            <person name="Toyoda A."/>
            <person name="Suzuki Y."/>
            <person name="Hashimoto A."/>
            <person name="Yamaguchi K."/>
            <person name="Sugano A."/>
            <person name="Kohara Y."/>
            <person name="Fujiyama A."/>
            <person name="Anterola A."/>
            <person name="Aoki S."/>
            <person name="Ashton N."/>
            <person name="Barbazuk W.B."/>
            <person name="Barker E."/>
            <person name="Bennetzen J."/>
            <person name="Bezanilla M."/>
            <person name="Blankenship R."/>
            <person name="Cho S.H."/>
            <person name="Dutcher S."/>
            <person name="Estelle M."/>
            <person name="Fawcett J.A."/>
            <person name="Gundlach H."/>
            <person name="Hanada K."/>
            <person name="Heyl A."/>
            <person name="Hicks K.A."/>
            <person name="Hugh J."/>
            <person name="Lohr M."/>
            <person name="Mayer K."/>
            <person name="Melkozernov A."/>
            <person name="Murata T."/>
            <person name="Nelson D."/>
            <person name="Pils B."/>
            <person name="Prigge M."/>
            <person name="Reiss B."/>
            <person name="Renner T."/>
            <person name="Rombauts S."/>
            <person name="Rushton P."/>
            <person name="Sanderfoot A."/>
            <person name="Schween G."/>
            <person name="Shiu S.-H."/>
            <person name="Stueber K."/>
            <person name="Theodoulou F.L."/>
            <person name="Tu H."/>
            <person name="Van de Peer Y."/>
            <person name="Verrier P.J."/>
            <person name="Waters E."/>
            <person name="Wood A."/>
            <person name="Yang L."/>
            <person name="Cove D."/>
            <person name="Cuming A."/>
            <person name="Hasebe M."/>
            <person name="Lucas S."/>
            <person name="Mishler D.B."/>
            <person name="Reski R."/>
            <person name="Grigoriev I."/>
            <person name="Quatrano R.S."/>
            <person name="Boore J.L."/>
        </authorList>
    </citation>
    <scope>NUCLEOTIDE SEQUENCE [LARGE SCALE GENOMIC DNA]</scope>
    <source>
        <strain evidence="4 5">cv. Gransden 2004</strain>
    </source>
</reference>
<dbReference type="GeneID" id="112280528"/>
<dbReference type="EMBL" id="ABEU02000003">
    <property type="protein sequence ID" value="PNR58547.1"/>
    <property type="molecule type" value="Genomic_DNA"/>
</dbReference>
<dbReference type="InterPro" id="IPR016024">
    <property type="entry name" value="ARM-type_fold"/>
</dbReference>
<dbReference type="PANTHER" id="PTHR32059:SF0">
    <property type="entry name" value="RAB11-BINDING PROTEIN RELCH"/>
    <property type="match status" value="1"/>
</dbReference>
<feature type="repeat" description="HEAT" evidence="1">
    <location>
        <begin position="555"/>
        <end position="593"/>
    </location>
</feature>
<gene>
    <name evidence="4" type="primary">LOC112280528</name>
    <name evidence="3" type="ORF">PHYPA_005542</name>
</gene>
<dbReference type="PaxDb" id="3218-PP1S96_227V6.1"/>
<dbReference type="PROSITE" id="PS50896">
    <property type="entry name" value="LISH"/>
    <property type="match status" value="2"/>
</dbReference>
<dbReference type="OrthoDB" id="1695393at2759"/>
<dbReference type="EnsemblPlants" id="Pp3c3_38010V3.1">
    <property type="protein sequence ID" value="Pp3c3_38010V3.1"/>
    <property type="gene ID" value="Pp3c3_38010"/>
</dbReference>
<dbReference type="Gramene" id="Pp3c3_38010V3.1">
    <property type="protein sequence ID" value="Pp3c3_38010V3.1"/>
    <property type="gene ID" value="Pp3c3_38010"/>
</dbReference>
<dbReference type="InterPro" id="IPR006594">
    <property type="entry name" value="LisH"/>
</dbReference>
<reference evidence="4" key="3">
    <citation type="submission" date="2020-12" db="UniProtKB">
        <authorList>
            <consortium name="EnsemblPlants"/>
        </authorList>
    </citation>
    <scope>IDENTIFICATION</scope>
</reference>
<dbReference type="SUPFAM" id="SSF48371">
    <property type="entry name" value="ARM repeat"/>
    <property type="match status" value="1"/>
</dbReference>
<dbReference type="AlphaFoldDB" id="A0A2K1KXN1"/>
<dbReference type="PROSITE" id="PS50077">
    <property type="entry name" value="HEAT_REPEAT"/>
    <property type="match status" value="2"/>
</dbReference>
<dbReference type="GO" id="GO:0005802">
    <property type="term" value="C:trans-Golgi network"/>
    <property type="evidence" value="ECO:0000318"/>
    <property type="project" value="GO_Central"/>
</dbReference>
<dbReference type="InterPro" id="IPR040362">
    <property type="entry name" value="RELCH"/>
</dbReference>
<keyword evidence="5" id="KW-1185">Reference proteome</keyword>
<evidence type="ECO:0000313" key="4">
    <source>
        <dbReference type="EnsemblPlants" id="Pp3c3_38010V3.1"/>
    </source>
</evidence>
<dbReference type="Gene3D" id="1.25.10.10">
    <property type="entry name" value="Leucine-rich Repeat Variant"/>
    <property type="match status" value="2"/>
</dbReference>
<dbReference type="FunCoup" id="A0A2K1KXN1">
    <property type="interactions" value="3452"/>
</dbReference>
<evidence type="ECO:0008006" key="6">
    <source>
        <dbReference type="Google" id="ProtNLM"/>
    </source>
</evidence>
<protein>
    <recommendedName>
        <fullName evidence="6">LisH domain-containing protein</fullName>
    </recommendedName>
</protein>
<feature type="coiled-coil region" evidence="2">
    <location>
        <begin position="242"/>
        <end position="318"/>
    </location>
</feature>
<feature type="repeat" description="HEAT" evidence="1">
    <location>
        <begin position="924"/>
        <end position="962"/>
    </location>
</feature>
<dbReference type="InterPro" id="IPR021133">
    <property type="entry name" value="HEAT_type_2"/>
</dbReference>
<sequence>MLQLCFVACSAGHGGRHSEATMAMQHLIPGSSDIDALRKACIDFLLQENYLLTAFELLQELQEDGLADCATKLQLFFANANLFPPEEIVKLNALQGIDAVQLVREKELALEHAALCKYELRLAREDIKNLHEKSATQFDVSADLLKSEDCVGVVESDMEVLSANSGNAVVLELLGEKERLVLDCAVKEYLMFAGYKIAAMTFQEEVNIDLDSWPHTAAHVPEALRQYYRAFLAATVEARQDKDAVHKERDALLKEIESLSKEKEVLKVENMSMVKSAESLRRALKEKDRHVQQMKESLEQSTIQLNDCRAEVTSLKLELENVISSRALLVNQDQVSVAAQMTSFEATLGLKCEETVEKVAEKSTEEACVMTLSGSNPMEDRFADLYENSSVVDSNGFRTPDEGDDSGEITDFLDLNNHAGLMDFQDERTSELGTVHILADALPKIAPFVLINHREELLPLISCAIEKHPDCSVRDSLTHLLFNLIKKPDEQQRRIIMDACVELSRNVGQLRTETELLPQCWEQIDHKYEERRLLVAQSCGELGLMVGYEMRASLILSIIQQLVGDQAPIVRKAAAHNLAVLLPRFSNVDIYSKVEALMLDLTCDPVGPVVETTLEEVVPGLILWLKREKYSLTHLCRGVLARLLTTTQRCPRISETEGTLEAQLRDLDDRRRSNTDVLLRLLMQLIPEVQEAAVNSCPFSSETISTDLNACFFTEDIITLYIRSSMEWPALDWLLQDCFPTLLQLSHMLSCQEESLRTQICKVLHRICECFGSSYVKIVMLRIFLLAAGDYVECSQFSKQLADHIKELKPRTVVEEQLAIMCVLPLLLVGVLGAPEMENGQLALYLRELILKSTMKIGAWNSIRTPEYISSVRFLCMFDQHLALIVGVLWELIVSPNADVKVSAAVLSKLLVGKVTLKSATQQIIPALVTLGTDPNVDVKIATIDALGAVSQRFREEEVVDKVKMQLDAFLEDGSHVVTNAVIHAVSAAISVKSSSLQDYLLSKLVQLSEVPLLNAKLTYREERVDVICEAFRALHVTDLAPESVNKLLLPTIQRVLKNFDTLGPAQRETLELIMKDCGCVQVPSKAVSISMGNLFGEGGFLKDPNYINGSAKLLVSESPQEDSGLKRMMRMSWGR</sequence>
<dbReference type="GO" id="GO:0055037">
    <property type="term" value="C:recycling endosome"/>
    <property type="evidence" value="ECO:0000318"/>
    <property type="project" value="GO_Central"/>
</dbReference>